<evidence type="ECO:0000313" key="2">
    <source>
        <dbReference type="Proteomes" id="UP000184536"/>
    </source>
</evidence>
<organism evidence="1 2">
    <name type="scientific">Geosporobacter subterraneus DSM 17957</name>
    <dbReference type="NCBI Taxonomy" id="1121919"/>
    <lineage>
        <taxon>Bacteria</taxon>
        <taxon>Bacillati</taxon>
        <taxon>Bacillota</taxon>
        <taxon>Clostridia</taxon>
        <taxon>Peptostreptococcales</taxon>
        <taxon>Thermotaleaceae</taxon>
        <taxon>Geosporobacter</taxon>
    </lineage>
</organism>
<accession>A0A1M6CPW2</accession>
<dbReference type="STRING" id="1121919.SAMN02745975_00287"/>
<protein>
    <submittedName>
        <fullName evidence="1">Uncharacterized protein</fullName>
    </submittedName>
</protein>
<dbReference type="AlphaFoldDB" id="A0A1M6CPW2"/>
<evidence type="ECO:0000313" key="1">
    <source>
        <dbReference type="EMBL" id="SHI62999.1"/>
    </source>
</evidence>
<sequence>MSRGKTRLSYLCLGNYGFKFPRHGECRGDSPRRFQGGAQTAIAVVEGDLGSHSENKLTKSNLFFPGMWYNKTADKRFEWGGLSLRGQTQGRPVKKSKIRQKVEFVILSL</sequence>
<dbReference type="Proteomes" id="UP000184536">
    <property type="component" value="Unassembled WGS sequence"/>
</dbReference>
<keyword evidence="2" id="KW-1185">Reference proteome</keyword>
<dbReference type="EMBL" id="FQZV01000004">
    <property type="protein sequence ID" value="SHI62999.1"/>
    <property type="molecule type" value="Genomic_DNA"/>
</dbReference>
<gene>
    <name evidence="1" type="ORF">SAMN02745975_00287</name>
</gene>
<proteinExistence type="predicted"/>
<reference evidence="2" key="1">
    <citation type="submission" date="2016-11" db="EMBL/GenBank/DDBJ databases">
        <authorList>
            <person name="Varghese N."/>
            <person name="Submissions S."/>
        </authorList>
    </citation>
    <scope>NUCLEOTIDE SEQUENCE [LARGE SCALE GENOMIC DNA]</scope>
    <source>
        <strain evidence="2">DSM 17957</strain>
    </source>
</reference>
<name>A0A1M6CPW2_9FIRM</name>